<protein>
    <submittedName>
        <fullName evidence="1">Uncharacterized protein</fullName>
    </submittedName>
</protein>
<proteinExistence type="predicted"/>
<sequence>MDVIGDSKIDTLIMKNKNNTEISIFKNGKIHPIIKLYPLIKEEFLTTMPPIEMVYLEANYIQTNNKSLRIKVRNTDLQPDCFFIDISLNLKESYIQI</sequence>
<gene>
    <name evidence="1" type="ORF">GV828_09330</name>
</gene>
<dbReference type="Proteomes" id="UP000798602">
    <property type="component" value="Unassembled WGS sequence"/>
</dbReference>
<evidence type="ECO:0000313" key="2">
    <source>
        <dbReference type="Proteomes" id="UP000798602"/>
    </source>
</evidence>
<evidence type="ECO:0000313" key="1">
    <source>
        <dbReference type="EMBL" id="NBL65398.1"/>
    </source>
</evidence>
<organism evidence="1 2">
    <name type="scientific">Flavobacterium ichthyis</name>
    <dbReference type="NCBI Taxonomy" id="2698827"/>
    <lineage>
        <taxon>Bacteria</taxon>
        <taxon>Pseudomonadati</taxon>
        <taxon>Bacteroidota</taxon>
        <taxon>Flavobacteriia</taxon>
        <taxon>Flavobacteriales</taxon>
        <taxon>Flavobacteriaceae</taxon>
        <taxon>Flavobacterium</taxon>
    </lineage>
</organism>
<name>A0ABW9ZF54_9FLAO</name>
<accession>A0ABW9ZF54</accession>
<dbReference type="RefSeq" id="WP_166537222.1">
    <property type="nucleotide sequence ID" value="NZ_JAABLM010000010.1"/>
</dbReference>
<keyword evidence="2" id="KW-1185">Reference proteome</keyword>
<dbReference type="EMBL" id="JAABLM010000010">
    <property type="protein sequence ID" value="NBL65398.1"/>
    <property type="molecule type" value="Genomic_DNA"/>
</dbReference>
<reference evidence="2" key="1">
    <citation type="submission" date="2020-01" db="EMBL/GenBank/DDBJ databases">
        <title>Sphingomonas sp. strain CSW-10.</title>
        <authorList>
            <person name="Chen W.-M."/>
        </authorList>
    </citation>
    <scope>NUCLEOTIDE SEQUENCE [LARGE SCALE GENOMIC DNA]</scope>
    <source>
        <strain evidence="2">NST-5</strain>
    </source>
</reference>
<comment type="caution">
    <text evidence="1">The sequence shown here is derived from an EMBL/GenBank/DDBJ whole genome shotgun (WGS) entry which is preliminary data.</text>
</comment>